<organism evidence="2 3">
    <name type="scientific">Algoriphagus formosus</name>
    <dbReference type="NCBI Taxonomy" id="2007308"/>
    <lineage>
        <taxon>Bacteria</taxon>
        <taxon>Pseudomonadati</taxon>
        <taxon>Bacteroidota</taxon>
        <taxon>Cytophagia</taxon>
        <taxon>Cytophagales</taxon>
        <taxon>Cyclobacteriaceae</taxon>
        <taxon>Algoriphagus</taxon>
    </lineage>
</organism>
<comment type="caution">
    <text evidence="2">The sequence shown here is derived from an EMBL/GenBank/DDBJ whole genome shotgun (WGS) entry which is preliminary data.</text>
</comment>
<keyword evidence="1" id="KW-0812">Transmembrane</keyword>
<gene>
    <name evidence="2" type="ORF">E1898_03830</name>
</gene>
<feature type="transmembrane region" description="Helical" evidence="1">
    <location>
        <begin position="12"/>
        <end position="35"/>
    </location>
</feature>
<proteinExistence type="predicted"/>
<name>A0A4R5V7X0_9BACT</name>
<dbReference type="EMBL" id="SMUW01000027">
    <property type="protein sequence ID" value="TDK48152.1"/>
    <property type="molecule type" value="Genomic_DNA"/>
</dbReference>
<evidence type="ECO:0000313" key="2">
    <source>
        <dbReference type="EMBL" id="TDK48152.1"/>
    </source>
</evidence>
<feature type="transmembrane region" description="Helical" evidence="1">
    <location>
        <begin position="47"/>
        <end position="68"/>
    </location>
</feature>
<keyword evidence="3" id="KW-1185">Reference proteome</keyword>
<reference evidence="2 3" key="1">
    <citation type="submission" date="2019-03" db="EMBL/GenBank/DDBJ databases">
        <title>Algoriphagus aquimaris sp. nov., isolated form marine sediment in Pohang, Korea.</title>
        <authorList>
            <person name="Kim J."/>
            <person name="Yoon S.-H."/>
            <person name="Lee S.-S."/>
        </authorList>
    </citation>
    <scope>NUCLEOTIDE SEQUENCE [LARGE SCALE GENOMIC DNA]</scope>
    <source>
        <strain evidence="2 3">F21</strain>
    </source>
</reference>
<dbReference type="AlphaFoldDB" id="A0A4R5V7X0"/>
<sequence length="170" mass="18877">MKHFDFKERNLISGPHLLGLLLGVTGFFVLVSPAFLSSGSSIEKVLAVGMVSVIIGLLIILTYNGTLIDFEEKRFKKYSSVAGFKFGDWKPLPLLSKIKSESKTYISRNTPNGISPTLSGRVTEFNTTIYSITSEPIFLFNYSNPKESLKQAKRLAKGLEIDLDIQPLND</sequence>
<evidence type="ECO:0000313" key="3">
    <source>
        <dbReference type="Proteomes" id="UP000295438"/>
    </source>
</evidence>
<dbReference type="RefSeq" id="WP_133389888.1">
    <property type="nucleotide sequence ID" value="NZ_SMUW01000027.1"/>
</dbReference>
<dbReference type="Proteomes" id="UP000295438">
    <property type="component" value="Unassembled WGS sequence"/>
</dbReference>
<evidence type="ECO:0000256" key="1">
    <source>
        <dbReference type="SAM" id="Phobius"/>
    </source>
</evidence>
<protein>
    <submittedName>
        <fullName evidence="2">Uncharacterized protein</fullName>
    </submittedName>
</protein>
<accession>A0A4R5V7X0</accession>
<keyword evidence="1" id="KW-1133">Transmembrane helix</keyword>
<keyword evidence="1" id="KW-0472">Membrane</keyword>